<evidence type="ECO:0000256" key="1">
    <source>
        <dbReference type="SAM" id="MobiDB-lite"/>
    </source>
</evidence>
<sequence>MHGYQKCWSRDKNQLQGPKSDVRNREEVVVANIFASWLQSITDKIFLLISPHFFSSYNKNHDSKNEEDSNPDLPYAGGVFIYTPNEGMQCTPIHLLVFHFKYLP</sequence>
<dbReference type="GeneTree" id="ENSGT01150000287358"/>
<evidence type="ECO:0000313" key="3">
    <source>
        <dbReference type="Proteomes" id="UP000007648"/>
    </source>
</evidence>
<feature type="region of interest" description="Disordered" evidence="1">
    <location>
        <begin position="1"/>
        <end position="21"/>
    </location>
</feature>
<dbReference type="Ensembl" id="ENSSHAT00000030744.1">
    <property type="protein sequence ID" value="ENSSHAP00000037795.1"/>
    <property type="gene ID" value="ENSSHAG00000021471.1"/>
</dbReference>
<organism evidence="2 3">
    <name type="scientific">Sarcophilus harrisii</name>
    <name type="common">Tasmanian devil</name>
    <name type="synonym">Sarcophilus laniarius</name>
    <dbReference type="NCBI Taxonomy" id="9305"/>
    <lineage>
        <taxon>Eukaryota</taxon>
        <taxon>Metazoa</taxon>
        <taxon>Chordata</taxon>
        <taxon>Craniata</taxon>
        <taxon>Vertebrata</taxon>
        <taxon>Euteleostomi</taxon>
        <taxon>Mammalia</taxon>
        <taxon>Metatheria</taxon>
        <taxon>Dasyuromorphia</taxon>
        <taxon>Dasyuridae</taxon>
        <taxon>Sarcophilus</taxon>
    </lineage>
</organism>
<accession>A0A7N4PHV5</accession>
<evidence type="ECO:0000313" key="2">
    <source>
        <dbReference type="Ensembl" id="ENSSHAP00000037795.1"/>
    </source>
</evidence>
<dbReference type="AlphaFoldDB" id="A0A7N4PHV5"/>
<reference evidence="2" key="3">
    <citation type="submission" date="2025-09" db="UniProtKB">
        <authorList>
            <consortium name="Ensembl"/>
        </authorList>
    </citation>
    <scope>IDENTIFICATION</scope>
</reference>
<protein>
    <submittedName>
        <fullName evidence="2">Uncharacterized protein</fullName>
    </submittedName>
</protein>
<keyword evidence="3" id="KW-1185">Reference proteome</keyword>
<reference evidence="2 3" key="1">
    <citation type="journal article" date="2011" name="Proc. Natl. Acad. Sci. U.S.A.">
        <title>Genetic diversity and population structure of the endangered marsupial Sarcophilus harrisii (Tasmanian devil).</title>
        <authorList>
            <person name="Miller W."/>
            <person name="Hayes V.M."/>
            <person name="Ratan A."/>
            <person name="Petersen D.C."/>
            <person name="Wittekindt N.E."/>
            <person name="Miller J."/>
            <person name="Walenz B."/>
            <person name="Knight J."/>
            <person name="Qi J."/>
            <person name="Zhao F."/>
            <person name="Wang Q."/>
            <person name="Bedoya-Reina O.C."/>
            <person name="Katiyar N."/>
            <person name="Tomsho L.P."/>
            <person name="Kasson L.M."/>
            <person name="Hardie R.A."/>
            <person name="Woodbridge P."/>
            <person name="Tindall E.A."/>
            <person name="Bertelsen M.F."/>
            <person name="Dixon D."/>
            <person name="Pyecroft S."/>
            <person name="Helgen K.M."/>
            <person name="Lesk A.M."/>
            <person name="Pringle T.H."/>
            <person name="Patterson N."/>
            <person name="Zhang Y."/>
            <person name="Kreiss A."/>
            <person name="Woods G.M."/>
            <person name="Jones M.E."/>
            <person name="Schuster S.C."/>
        </authorList>
    </citation>
    <scope>NUCLEOTIDE SEQUENCE [LARGE SCALE GENOMIC DNA]</scope>
</reference>
<name>A0A7N4PHV5_SARHA</name>
<proteinExistence type="predicted"/>
<dbReference type="Proteomes" id="UP000007648">
    <property type="component" value="Unassembled WGS sequence"/>
</dbReference>
<dbReference type="InParanoid" id="A0A7N4PHV5"/>
<reference evidence="2" key="2">
    <citation type="submission" date="2025-08" db="UniProtKB">
        <authorList>
            <consortium name="Ensembl"/>
        </authorList>
    </citation>
    <scope>IDENTIFICATION</scope>
</reference>